<dbReference type="PANTHER" id="PTHR45527">
    <property type="entry name" value="NONRIBOSOMAL PEPTIDE SYNTHETASE"/>
    <property type="match status" value="1"/>
</dbReference>
<dbReference type="InterPro" id="IPR009081">
    <property type="entry name" value="PP-bd_ACP"/>
</dbReference>
<dbReference type="GO" id="GO:0005829">
    <property type="term" value="C:cytosol"/>
    <property type="evidence" value="ECO:0007669"/>
    <property type="project" value="TreeGrafter"/>
</dbReference>
<dbReference type="PROSITE" id="PS50075">
    <property type="entry name" value="CARRIER"/>
    <property type="match status" value="1"/>
</dbReference>
<dbReference type="Gene3D" id="3.40.50.12780">
    <property type="entry name" value="N-terminal domain of ligase-like"/>
    <property type="match status" value="1"/>
</dbReference>
<dbReference type="PANTHER" id="PTHR45527:SF1">
    <property type="entry name" value="FATTY ACID SYNTHASE"/>
    <property type="match status" value="1"/>
</dbReference>
<reference evidence="5 6" key="1">
    <citation type="submission" date="2020-12" db="EMBL/GenBank/DDBJ databases">
        <title>FDA dAtabase for Regulatory Grade micrObial Sequences (FDA-ARGOS): Supporting development and validation of Infectious Disease Dx tests.</title>
        <authorList>
            <person name="Nelson B."/>
            <person name="Plummer A."/>
            <person name="Tallon L."/>
            <person name="Sadzewicz L."/>
            <person name="Zhao X."/>
            <person name="Boylan J."/>
            <person name="Ott S."/>
            <person name="Bowen H."/>
            <person name="Vavikolanu K."/>
            <person name="Mehta A."/>
            <person name="Aluvathingal J."/>
            <person name="Nadendla S."/>
            <person name="Myers T."/>
            <person name="Yan Y."/>
            <person name="Sichtig H."/>
        </authorList>
    </citation>
    <scope>NUCLEOTIDE SEQUENCE [LARGE SCALE GENOMIC DNA]</scope>
    <source>
        <strain evidence="5 6">FDAARGOS_899</strain>
    </source>
</reference>
<dbReference type="InterPro" id="IPR029058">
    <property type="entry name" value="AB_hydrolase_fold"/>
</dbReference>
<evidence type="ECO:0000256" key="3">
    <source>
        <dbReference type="ARBA" id="ARBA00022553"/>
    </source>
</evidence>
<dbReference type="SUPFAM" id="SSF56801">
    <property type="entry name" value="Acetyl-CoA synthetase-like"/>
    <property type="match status" value="1"/>
</dbReference>
<dbReference type="AlphaFoldDB" id="A0A7U4PB50"/>
<accession>A0A7T2U8T5</accession>
<dbReference type="InterPro" id="IPR000873">
    <property type="entry name" value="AMP-dep_synth/lig_dom"/>
</dbReference>
<keyword evidence="4" id="KW-0479">Metal-binding</keyword>
<keyword evidence="3" id="KW-0597">Phosphoprotein</keyword>
<dbReference type="Gene3D" id="3.40.50.1820">
    <property type="entry name" value="alpha/beta hydrolase"/>
    <property type="match status" value="1"/>
</dbReference>
<dbReference type="CDD" id="cd19531">
    <property type="entry name" value="LCL_NRPS-like"/>
    <property type="match status" value="1"/>
</dbReference>
<dbReference type="PROSITE" id="PS00012">
    <property type="entry name" value="PHOSPHOPANTETHEINE"/>
    <property type="match status" value="1"/>
</dbReference>
<dbReference type="InterPro" id="IPR006162">
    <property type="entry name" value="Ppantetheine_attach_site"/>
</dbReference>
<keyword evidence="2" id="KW-0596">Phosphopantetheine</keyword>
<dbReference type="InterPro" id="IPR020806">
    <property type="entry name" value="PKS_PP-bd"/>
</dbReference>
<evidence type="ECO:0000256" key="1">
    <source>
        <dbReference type="ARBA" id="ARBA00001957"/>
    </source>
</evidence>
<dbReference type="Proteomes" id="UP000594943">
    <property type="component" value="Chromosome 2"/>
</dbReference>
<dbReference type="KEGG" id="bhg:I6G56_25780"/>
<dbReference type="InterPro" id="IPR025110">
    <property type="entry name" value="AMP-bd_C"/>
</dbReference>
<dbReference type="Gene3D" id="3.30.300.30">
    <property type="match status" value="1"/>
</dbReference>
<evidence type="ECO:0000256" key="4">
    <source>
        <dbReference type="ARBA" id="ARBA00022723"/>
    </source>
</evidence>
<dbReference type="GO" id="GO:0043041">
    <property type="term" value="P:amino acid activation for nonribosomal peptide biosynthetic process"/>
    <property type="evidence" value="ECO:0007669"/>
    <property type="project" value="TreeGrafter"/>
</dbReference>
<accession>A0A7U4PB50</accession>
<dbReference type="Pfam" id="PF00501">
    <property type="entry name" value="AMP-binding"/>
    <property type="match status" value="1"/>
</dbReference>
<dbReference type="Pfam" id="PF13193">
    <property type="entry name" value="AMP-binding_C"/>
    <property type="match status" value="1"/>
</dbReference>
<dbReference type="InterPro" id="IPR045851">
    <property type="entry name" value="AMP-bd_C_sf"/>
</dbReference>
<dbReference type="GO" id="GO:0047527">
    <property type="term" value="F:2,3-dihydroxybenzoate-serine ligase activity"/>
    <property type="evidence" value="ECO:0007669"/>
    <property type="project" value="TreeGrafter"/>
</dbReference>
<organism evidence="5 6">
    <name type="scientific">Burkholderia humptydooensis</name>
    <dbReference type="NCBI Taxonomy" id="430531"/>
    <lineage>
        <taxon>Bacteria</taxon>
        <taxon>Pseudomonadati</taxon>
        <taxon>Pseudomonadota</taxon>
        <taxon>Betaproteobacteria</taxon>
        <taxon>Burkholderiales</taxon>
        <taxon>Burkholderiaceae</taxon>
        <taxon>Burkholderia</taxon>
        <taxon>pseudomallei group</taxon>
    </lineage>
</organism>
<dbReference type="Gene3D" id="3.30.559.10">
    <property type="entry name" value="Chloramphenicol acetyltransferase-like domain"/>
    <property type="match status" value="1"/>
</dbReference>
<dbReference type="SUPFAM" id="SSF52777">
    <property type="entry name" value="CoA-dependent acyltransferases"/>
    <property type="match status" value="2"/>
</dbReference>
<dbReference type="GO" id="GO:0009366">
    <property type="term" value="C:enterobactin synthetase complex"/>
    <property type="evidence" value="ECO:0007669"/>
    <property type="project" value="TreeGrafter"/>
</dbReference>
<dbReference type="InterPro" id="IPR001242">
    <property type="entry name" value="Condensation_dom"/>
</dbReference>
<dbReference type="GO" id="GO:0009239">
    <property type="term" value="P:enterobactin biosynthetic process"/>
    <property type="evidence" value="ECO:0007669"/>
    <property type="project" value="TreeGrafter"/>
</dbReference>
<evidence type="ECO:0000313" key="5">
    <source>
        <dbReference type="EMBL" id="QPS47792.1"/>
    </source>
</evidence>
<dbReference type="Pfam" id="PF00668">
    <property type="entry name" value="Condensation"/>
    <property type="match status" value="1"/>
</dbReference>
<comment type="cofactor">
    <cofactor evidence="1">
        <name>pantetheine 4'-phosphate</name>
        <dbReference type="ChEBI" id="CHEBI:47942"/>
    </cofactor>
</comment>
<evidence type="ECO:0000313" key="6">
    <source>
        <dbReference type="Proteomes" id="UP000594943"/>
    </source>
</evidence>
<dbReference type="Pfam" id="PF00550">
    <property type="entry name" value="PP-binding"/>
    <property type="match status" value="1"/>
</dbReference>
<dbReference type="InterPro" id="IPR036736">
    <property type="entry name" value="ACP-like_sf"/>
</dbReference>
<name>A0A7U4PB50_9BURK</name>
<dbReference type="SMART" id="SM00823">
    <property type="entry name" value="PKS_PP"/>
    <property type="match status" value="1"/>
</dbReference>
<dbReference type="GO" id="GO:0046872">
    <property type="term" value="F:metal ion binding"/>
    <property type="evidence" value="ECO:0007669"/>
    <property type="project" value="UniProtKB-KW"/>
</dbReference>
<dbReference type="SUPFAM" id="SSF47336">
    <property type="entry name" value="ACP-like"/>
    <property type="match status" value="1"/>
</dbReference>
<proteinExistence type="predicted"/>
<dbReference type="GO" id="GO:0031177">
    <property type="term" value="F:phosphopantetheine binding"/>
    <property type="evidence" value="ECO:0007669"/>
    <property type="project" value="InterPro"/>
</dbReference>
<dbReference type="InterPro" id="IPR042099">
    <property type="entry name" value="ANL_N_sf"/>
</dbReference>
<dbReference type="CDD" id="cd05930">
    <property type="entry name" value="A_NRPS"/>
    <property type="match status" value="1"/>
</dbReference>
<dbReference type="InterPro" id="IPR023213">
    <property type="entry name" value="CAT-like_dom_sf"/>
</dbReference>
<dbReference type="RefSeq" id="WP_006029588.1">
    <property type="nucleotide sequence ID" value="NZ_CP013382.1"/>
</dbReference>
<dbReference type="Gene3D" id="3.30.559.30">
    <property type="entry name" value="Nonribosomal peptide synthetase, condensation domain"/>
    <property type="match status" value="1"/>
</dbReference>
<gene>
    <name evidence="5" type="ORF">I6G56_25780</name>
</gene>
<protein>
    <submittedName>
        <fullName evidence="5">AMP-binding protein</fullName>
    </submittedName>
</protein>
<dbReference type="EMBL" id="CP065687">
    <property type="protein sequence ID" value="QPS47792.1"/>
    <property type="molecule type" value="Genomic_DNA"/>
</dbReference>
<evidence type="ECO:0000256" key="2">
    <source>
        <dbReference type="ARBA" id="ARBA00022450"/>
    </source>
</evidence>
<sequence>MSNLDTLLLSADQRERYRALLAERRLADPGGQGIAPRAPGQRIPLTSYQEPLWFIDRYEGGDTAHNVVYPMGLPEEEIDEPALLQAIGRMIERHEILRTTFRQDDAGAVQIVHESWPPALDRVDLRPLPDALKEATGWKLVDKEAAHQFDLEQGPLIRFTLLIVAPNKNVLIVSLHHIVCDTWSVAIIDREIRTHYDDIVNGRPCSLPPVAAQFGDYAIWQREQIARGAHAQHVDYWVERLAEAPPLQLETDFPAPERRSHRAANSLVLIEPDLLEKVNAYARSHGVTLYMVLLSAFKIMLARHTGQSDIVVGTPHANRELDVMRDVIGFTINSLALRTELDGNPTFEDAVRRVSTSALQAYEHQAAPFQSVVEALGVRGKGERLSRYSLLRVFFSVQNIKWADIGLPQINTGKLHDKPRFTVPHPTTKYDIYMYLRERDGKVLGGVEYDTELFAPSRIERMIRHFLRILEQGVTNPGTAIHALAMLSEDEVRALCPAPRPGPRDAEPPAAIHAWFERMATRWADRPALIDGERVVTYQALADASARLAGVAPLAGLAPEQRVGLLADRSIPMVETVLAVLRAGGVCAMLDHSAPALRIGDAVRAHGIVTLLCDPLPEAAGNLPGDAITLDALAARASAAPAPGARRVFAEQTAFVFMTSGSTGVPNAVELTHAGVLNGQLPQTCPHPIGPGDRLLMTAPTSSARLVGELLWPLLNGATVVMCRPGGHQDPVYLGELLQQQRITHFSVLPQVLTALLDDRVLARCPDLKLVYCVGQSLEQQLAARFVAMSGATLYNSYAQTEACPVTFHSCDGAADAGLAPVGRVAPHTAVYVLDAYLRPVPTGVTGQIAIAGDLLARGYMGNPRLTAEKFVPNPFGAPGSRMYRSGDLGSWDEEARLALRGRSDQRVKIRGYRIDLGEIEHALMSIDGVDEAAAVVSSDLRGEPAIAAFIRARPLPVEQRKGIAQLLKARFPVRRKDVQAPLADQLRAILQARLPFYMVPARITQLDALPRGRTGKVDRVALAAYGAGPAAPTSTPEGAPRTEHERVLVAIWRDVLDLPADRPFGIYDSFFELGGHSLSAVKIVRRIQAELNVKLDIRNVFEAVTIAGLGDLIEWTVGADSFDDVEL</sequence>